<dbReference type="Proteomes" id="UP000856143">
    <property type="component" value="Unassembled WGS sequence"/>
</dbReference>
<keyword evidence="2" id="KW-1133">Transmembrane helix</keyword>
<proteinExistence type="predicted"/>
<dbReference type="Pfam" id="PF05946">
    <property type="entry name" value="TcpA"/>
    <property type="match status" value="1"/>
</dbReference>
<reference evidence="3" key="2">
    <citation type="submission" date="2020-11" db="EMBL/GenBank/DDBJ databases">
        <authorList>
            <consortium name="NCBI Pathogen Detection Project"/>
        </authorList>
    </citation>
    <scope>NUCLEOTIDE SEQUENCE</scope>
    <source>
        <strain evidence="3">R404</strain>
    </source>
</reference>
<evidence type="ECO:0000256" key="1">
    <source>
        <dbReference type="ARBA" id="ARBA00004167"/>
    </source>
</evidence>
<dbReference type="PROSITE" id="PS00409">
    <property type="entry name" value="PROKAR_NTER_METHYL"/>
    <property type="match status" value="1"/>
</dbReference>
<dbReference type="SUPFAM" id="SSF54523">
    <property type="entry name" value="Pili subunits"/>
    <property type="match status" value="1"/>
</dbReference>
<evidence type="ECO:0000256" key="2">
    <source>
        <dbReference type="SAM" id="Phobius"/>
    </source>
</evidence>
<keyword evidence="2" id="KW-0472">Membrane</keyword>
<dbReference type="InterPro" id="IPR045584">
    <property type="entry name" value="Pilin-like"/>
</dbReference>
<sequence>MMKINTFRLRETKQKLTARLDKYRQLKKQRGMTLLEIIIVLGIIGTIAAGVVILAQRAFDTKAMTDLANNANSVRVAVKDAYGPSGEYPAADVPNTEGLKNSAQLTGTNGIKTPIGKLVALGKLSADEALNGISGNYINVGPGKIGSGTSAKDNAGYYIQLNGLDQTQCRGILNQVGNQWDYVQVTDDGGAGTYPTAQVVLDAEPTGYNAAGTGTGGAATSASFSMTGIYRSLYTSGTGADAKNGSTIITPDLVVGACANNASNVVTLGSR</sequence>
<comment type="caution">
    <text evidence="3">The sequence shown here is derived from an EMBL/GenBank/DDBJ whole genome shotgun (WGS) entry which is preliminary data.</text>
</comment>
<dbReference type="GO" id="GO:0009289">
    <property type="term" value="C:pilus"/>
    <property type="evidence" value="ECO:0007669"/>
    <property type="project" value="InterPro"/>
</dbReference>
<name>A0AAN5L871_KLEOX</name>
<keyword evidence="2" id="KW-0812">Transmembrane</keyword>
<dbReference type="GO" id="GO:0043230">
    <property type="term" value="C:extracellular organelle"/>
    <property type="evidence" value="ECO:0007669"/>
    <property type="project" value="InterPro"/>
</dbReference>
<reference evidence="3" key="1">
    <citation type="journal article" date="2018" name="Genome Biol.">
        <title>SKESA: strategic k-mer extension for scrupulous assemblies.</title>
        <authorList>
            <person name="Souvorov A."/>
            <person name="Agarwala R."/>
            <person name="Lipman D.J."/>
        </authorList>
    </citation>
    <scope>NUCLEOTIDE SEQUENCE</scope>
    <source>
        <strain evidence="3">R404</strain>
    </source>
</reference>
<evidence type="ECO:0000313" key="4">
    <source>
        <dbReference type="Proteomes" id="UP000856143"/>
    </source>
</evidence>
<dbReference type="Gene3D" id="3.30.1690.10">
    <property type="entry name" value="TcpA-like pilin"/>
    <property type="match status" value="1"/>
</dbReference>
<dbReference type="EMBL" id="DACSEO010000022">
    <property type="protein sequence ID" value="HAT1681644.1"/>
    <property type="molecule type" value="Genomic_DNA"/>
</dbReference>
<dbReference type="Pfam" id="PF07963">
    <property type="entry name" value="N_methyl"/>
    <property type="match status" value="1"/>
</dbReference>
<evidence type="ECO:0000313" key="3">
    <source>
        <dbReference type="EMBL" id="HAT1681644.1"/>
    </source>
</evidence>
<organism evidence="3 4">
    <name type="scientific">Klebsiella oxytoca</name>
    <dbReference type="NCBI Taxonomy" id="571"/>
    <lineage>
        <taxon>Bacteria</taxon>
        <taxon>Pseudomonadati</taxon>
        <taxon>Pseudomonadota</taxon>
        <taxon>Gammaproteobacteria</taxon>
        <taxon>Enterobacterales</taxon>
        <taxon>Enterobacteriaceae</taxon>
        <taxon>Klebsiella/Raoultella group</taxon>
        <taxon>Klebsiella</taxon>
    </lineage>
</organism>
<accession>A0AAN5L871</accession>
<feature type="transmembrane region" description="Helical" evidence="2">
    <location>
        <begin position="34"/>
        <end position="55"/>
    </location>
</feature>
<gene>
    <name evidence="3" type="ORF">I8Y21_002308</name>
</gene>
<dbReference type="InterPro" id="IPR010271">
    <property type="entry name" value="TcpA"/>
</dbReference>
<protein>
    <submittedName>
        <fullName evidence="3">Type IV pilus major pilin</fullName>
    </submittedName>
</protein>
<dbReference type="AlphaFoldDB" id="A0AAN5L871"/>
<comment type="subcellular location">
    <subcellularLocation>
        <location evidence="1">Membrane</location>
        <topology evidence="1">Single-pass membrane protein</topology>
    </subcellularLocation>
</comment>
<dbReference type="NCBIfam" id="TIGR02532">
    <property type="entry name" value="IV_pilin_GFxxxE"/>
    <property type="match status" value="1"/>
</dbReference>
<dbReference type="InterPro" id="IPR012902">
    <property type="entry name" value="N_methyl_site"/>
</dbReference>
<dbReference type="GO" id="GO:0016020">
    <property type="term" value="C:membrane"/>
    <property type="evidence" value="ECO:0007669"/>
    <property type="project" value="UniProtKB-SubCell"/>
</dbReference>